<comment type="caution">
    <text evidence="1">The sequence shown here is derived from an EMBL/GenBank/DDBJ whole genome shotgun (WGS) entry which is preliminary data.</text>
</comment>
<dbReference type="EMBL" id="MKHE01000003">
    <property type="protein sequence ID" value="OWK16992.1"/>
    <property type="molecule type" value="Genomic_DNA"/>
</dbReference>
<sequence length="101" mass="10856">MLNSKSSSPWSVWTSDFSGNMKAVIILGLLLLSAAVQGKVFERCELARTLKKLGLDGYKGLQTTILAVKTLTMGYFRSTANGGVMMAKPPKQLTPVVYSAA</sequence>
<protein>
    <submittedName>
        <fullName evidence="1">LYZ3</fullName>
    </submittedName>
</protein>
<feature type="non-terminal residue" evidence="1">
    <location>
        <position position="101"/>
    </location>
</feature>
<reference evidence="1 2" key="1">
    <citation type="journal article" date="2018" name="Mol. Genet. Genomics">
        <title>The red deer Cervus elaphus genome CerEla1.0: sequencing, annotating, genes, and chromosomes.</title>
        <authorList>
            <person name="Bana N.A."/>
            <person name="Nyiri A."/>
            <person name="Nagy J."/>
            <person name="Frank K."/>
            <person name="Nagy T."/>
            <person name="Steger V."/>
            <person name="Schiller M."/>
            <person name="Lakatos P."/>
            <person name="Sugar L."/>
            <person name="Horn P."/>
            <person name="Barta E."/>
            <person name="Orosz L."/>
        </authorList>
    </citation>
    <scope>NUCLEOTIDE SEQUENCE [LARGE SCALE GENOMIC DNA]</scope>
    <source>
        <strain evidence="1">Hungarian</strain>
    </source>
</reference>
<organism evidence="1 2">
    <name type="scientific">Cervus elaphus hippelaphus</name>
    <name type="common">European red deer</name>
    <dbReference type="NCBI Taxonomy" id="46360"/>
    <lineage>
        <taxon>Eukaryota</taxon>
        <taxon>Metazoa</taxon>
        <taxon>Chordata</taxon>
        <taxon>Craniata</taxon>
        <taxon>Vertebrata</taxon>
        <taxon>Euteleostomi</taxon>
        <taxon>Mammalia</taxon>
        <taxon>Eutheria</taxon>
        <taxon>Laurasiatheria</taxon>
        <taxon>Artiodactyla</taxon>
        <taxon>Ruminantia</taxon>
        <taxon>Pecora</taxon>
        <taxon>Cervidae</taxon>
        <taxon>Cervinae</taxon>
        <taxon>Cervus</taxon>
    </lineage>
</organism>
<name>A0A212DFP7_CEREH</name>
<dbReference type="AlphaFoldDB" id="A0A212DFP7"/>
<gene>
    <name evidence="1" type="ORF">Celaphus_00011608</name>
</gene>
<dbReference type="OrthoDB" id="9919638at2759"/>
<evidence type="ECO:0000313" key="1">
    <source>
        <dbReference type="EMBL" id="OWK16992.1"/>
    </source>
</evidence>
<proteinExistence type="predicted"/>
<evidence type="ECO:0000313" key="2">
    <source>
        <dbReference type="Proteomes" id="UP000242450"/>
    </source>
</evidence>
<accession>A0A212DFP7</accession>
<keyword evidence="2" id="KW-1185">Reference proteome</keyword>
<dbReference type="Proteomes" id="UP000242450">
    <property type="component" value="Chromosome 3"/>
</dbReference>